<gene>
    <name evidence="1" type="ORF">QJU57_02305</name>
</gene>
<reference evidence="1 2" key="1">
    <citation type="journal article" date="2023" name="Front. Microbiol.">
        <title>Phylogeography and host specificity of Pasteurellaceae pathogenic to sea-farmed fish in the north-east Atlantic.</title>
        <authorList>
            <person name="Gulla S."/>
            <person name="Colquhoun D.J."/>
            <person name="Olsen A.B."/>
            <person name="Spilsberg B."/>
            <person name="Lagesen K."/>
            <person name="Aakesson C.P."/>
            <person name="Strom S."/>
            <person name="Manji F."/>
            <person name="Birkbeck T.H."/>
            <person name="Nilsen H.K."/>
        </authorList>
    </citation>
    <scope>NUCLEOTIDE SEQUENCE [LARGE SCALE GENOMIC DNA]</scope>
    <source>
        <strain evidence="1 2">NVIB3131</strain>
    </source>
</reference>
<keyword evidence="2" id="KW-1185">Reference proteome</keyword>
<dbReference type="Proteomes" id="UP001226020">
    <property type="component" value="Unassembled WGS sequence"/>
</dbReference>
<accession>A0AAW8CHF9</accession>
<organism evidence="1 2">
    <name type="scientific">Phocoenobacter atlanticus subsp. atlanticus</name>
    <dbReference type="NCBI Taxonomy" id="3061285"/>
    <lineage>
        <taxon>Bacteria</taxon>
        <taxon>Pseudomonadati</taxon>
        <taxon>Pseudomonadota</taxon>
        <taxon>Gammaproteobacteria</taxon>
        <taxon>Pasteurellales</taxon>
        <taxon>Pasteurellaceae</taxon>
        <taxon>Phocoenobacter</taxon>
        <taxon>Phocoenobacter atlanticus</taxon>
    </lineage>
</organism>
<comment type="caution">
    <text evidence="1">The sequence shown here is derived from an EMBL/GenBank/DDBJ whole genome shotgun (WGS) entry which is preliminary data.</text>
</comment>
<name>A0AAW8CHF9_9PAST</name>
<dbReference type="AlphaFoldDB" id="A0AAW8CHF9"/>
<proteinExistence type="predicted"/>
<protein>
    <submittedName>
        <fullName evidence="1">Uncharacterized protein</fullName>
    </submittedName>
</protein>
<evidence type="ECO:0000313" key="1">
    <source>
        <dbReference type="EMBL" id="MDP8147910.1"/>
    </source>
</evidence>
<evidence type="ECO:0000313" key="2">
    <source>
        <dbReference type="Proteomes" id="UP001226020"/>
    </source>
</evidence>
<dbReference type="EMBL" id="JASAXT010000003">
    <property type="protein sequence ID" value="MDP8147910.1"/>
    <property type="molecule type" value="Genomic_DNA"/>
</dbReference>
<dbReference type="RefSeq" id="WP_306351040.1">
    <property type="nucleotide sequence ID" value="NZ_JASAWV010000003.1"/>
</dbReference>
<sequence>MCKKCESEKRNLWTFKNYPKLDRINNGYWVSLVKCPECLQYWLESLHEPYSSFLFLTKWNFDEKEFSRLVETDDLIQLQEIHDKVIIDNWKFLPLDEQEAVNSWRKRTYYQYNPIDEDINKRKTIE</sequence>